<keyword evidence="2" id="KW-1185">Reference proteome</keyword>
<reference evidence="1" key="2">
    <citation type="submission" date="2014-06" db="EMBL/GenBank/DDBJ databases">
        <title>Draft genome sequence of Eubacterium siraeum (DSM 15702).</title>
        <authorList>
            <person name="Sudarsanam P."/>
            <person name="Ley R."/>
            <person name="Guruge J."/>
            <person name="Turnbaugh P.J."/>
            <person name="Mahowald M."/>
            <person name="Liep D."/>
            <person name="Gordon J."/>
        </authorList>
    </citation>
    <scope>NUCLEOTIDE SEQUENCE</scope>
    <source>
        <strain evidence="1">DSM 15702</strain>
    </source>
</reference>
<protein>
    <submittedName>
        <fullName evidence="1">Uncharacterized protein</fullName>
    </submittedName>
</protein>
<evidence type="ECO:0000313" key="1">
    <source>
        <dbReference type="EMBL" id="EDS00611.1"/>
    </source>
</evidence>
<evidence type="ECO:0000313" key="2">
    <source>
        <dbReference type="Proteomes" id="UP000005326"/>
    </source>
</evidence>
<organism evidence="1 2">
    <name type="scientific">[Eubacterium] siraeum DSM 15702</name>
    <dbReference type="NCBI Taxonomy" id="428128"/>
    <lineage>
        <taxon>Bacteria</taxon>
        <taxon>Bacillati</taxon>
        <taxon>Bacillota</taxon>
        <taxon>Clostridia</taxon>
        <taxon>Eubacteriales</taxon>
        <taxon>Oscillospiraceae</taxon>
        <taxon>Oscillospiraceae incertae sedis</taxon>
    </lineage>
</organism>
<name>B0MNX4_9FIRM</name>
<dbReference type="EMBL" id="ABCA03000047">
    <property type="protein sequence ID" value="EDS00611.1"/>
    <property type="molecule type" value="Genomic_DNA"/>
</dbReference>
<reference evidence="1" key="1">
    <citation type="submission" date="2007-10" db="EMBL/GenBank/DDBJ databases">
        <authorList>
            <person name="Fulton L."/>
            <person name="Clifton S."/>
            <person name="Fulton B."/>
            <person name="Xu J."/>
            <person name="Minx P."/>
            <person name="Pepin K.H."/>
            <person name="Johnson M."/>
            <person name="Thiruvilangam P."/>
            <person name="Bhonagiri V."/>
            <person name="Nash W.E."/>
            <person name="Mardis E.R."/>
            <person name="Wilson R.K."/>
        </authorList>
    </citation>
    <scope>NUCLEOTIDE SEQUENCE [LARGE SCALE GENOMIC DNA]</scope>
    <source>
        <strain evidence="1">DSM 15702</strain>
    </source>
</reference>
<proteinExistence type="predicted"/>
<gene>
    <name evidence="1" type="ORF">EUBSIR_01531</name>
</gene>
<accession>B0MNX4</accession>
<dbReference type="Proteomes" id="UP000005326">
    <property type="component" value="Unassembled WGS sequence"/>
</dbReference>
<sequence>MFSVVISLRYMLTNEQFKDYKEAMARLINNYVKKLSNTTY</sequence>
<dbReference type="AlphaFoldDB" id="B0MNX4"/>
<comment type="caution">
    <text evidence="1">The sequence shown here is derived from an EMBL/GenBank/DDBJ whole genome shotgun (WGS) entry which is preliminary data.</text>
</comment>